<feature type="transmembrane region" description="Helical" evidence="1">
    <location>
        <begin position="197"/>
        <end position="214"/>
    </location>
</feature>
<sequence length="223" mass="25371">MSEWWTYSLSDFLMFSPRAYWRLFEQQLGAHRYAMWPLLALLLAPWISRRPLTAQRWAGGSALLAGACLWVAWTFVVQRLGSIHWAMPNFAWAIATHALLICFVIGDTLLRRPHRVNPRAAWLILALAIGYPLAGVLLGRQWNQIEFLGLTPDLTLLCTLVIPACLASRWRWLLLPVPLAWGLFSAATLWTLASKEWLMMLGALAVCLWAVWRVEPVGRLVGR</sequence>
<keyword evidence="3" id="KW-1185">Reference proteome</keyword>
<keyword evidence="1" id="KW-1133">Transmembrane helix</keyword>
<dbReference type="Proteomes" id="UP000613768">
    <property type="component" value="Unassembled WGS sequence"/>
</dbReference>
<dbReference type="EMBL" id="JACYTR010000011">
    <property type="protein sequence ID" value="MBD8525652.1"/>
    <property type="molecule type" value="Genomic_DNA"/>
</dbReference>
<feature type="transmembrane region" description="Helical" evidence="1">
    <location>
        <begin position="173"/>
        <end position="191"/>
    </location>
</feature>
<comment type="caution">
    <text evidence="2">The sequence shown here is derived from an EMBL/GenBank/DDBJ whole genome shotgun (WGS) entry which is preliminary data.</text>
</comment>
<feature type="transmembrane region" description="Helical" evidence="1">
    <location>
        <begin position="122"/>
        <end position="139"/>
    </location>
</feature>
<evidence type="ECO:0000256" key="1">
    <source>
        <dbReference type="SAM" id="Phobius"/>
    </source>
</evidence>
<gene>
    <name evidence="2" type="ORF">IFO71_07845</name>
</gene>
<feature type="transmembrane region" description="Helical" evidence="1">
    <location>
        <begin position="30"/>
        <end position="48"/>
    </location>
</feature>
<evidence type="ECO:0000313" key="2">
    <source>
        <dbReference type="EMBL" id="MBD8525652.1"/>
    </source>
</evidence>
<protein>
    <submittedName>
        <fullName evidence="2">MFS transporter permease</fullName>
    </submittedName>
</protein>
<feature type="transmembrane region" description="Helical" evidence="1">
    <location>
        <begin position="90"/>
        <end position="110"/>
    </location>
</feature>
<evidence type="ECO:0000313" key="3">
    <source>
        <dbReference type="Proteomes" id="UP000613768"/>
    </source>
</evidence>
<reference evidence="2 3" key="1">
    <citation type="submission" date="2020-09" db="EMBL/GenBank/DDBJ databases">
        <title>Pseudoxanthomonas sp. CAU 1598 isolated from sand of Yaerae Beach.</title>
        <authorList>
            <person name="Kim W."/>
        </authorList>
    </citation>
    <scope>NUCLEOTIDE SEQUENCE [LARGE SCALE GENOMIC DNA]</scope>
    <source>
        <strain evidence="2 3">CAU 1598</strain>
    </source>
</reference>
<accession>A0AAW3ZLW2</accession>
<dbReference type="RefSeq" id="WP_192029002.1">
    <property type="nucleotide sequence ID" value="NZ_JACYTR010000011.1"/>
</dbReference>
<keyword evidence="1" id="KW-0812">Transmembrane</keyword>
<name>A0AAW3ZLW2_9GAMM</name>
<feature type="transmembrane region" description="Helical" evidence="1">
    <location>
        <begin position="60"/>
        <end position="78"/>
    </location>
</feature>
<dbReference type="AlphaFoldDB" id="A0AAW3ZLW2"/>
<organism evidence="2 3">
    <name type="scientific">Pseudomarimonas arenosa</name>
    <dbReference type="NCBI Taxonomy" id="2774145"/>
    <lineage>
        <taxon>Bacteria</taxon>
        <taxon>Pseudomonadati</taxon>
        <taxon>Pseudomonadota</taxon>
        <taxon>Gammaproteobacteria</taxon>
        <taxon>Lysobacterales</taxon>
        <taxon>Lysobacteraceae</taxon>
        <taxon>Pseudomarimonas</taxon>
    </lineage>
</organism>
<keyword evidence="1" id="KW-0472">Membrane</keyword>
<proteinExistence type="predicted"/>